<dbReference type="InterPro" id="IPR000639">
    <property type="entry name" value="Epox_hydrolase-like"/>
</dbReference>
<protein>
    <submittedName>
        <fullName evidence="2">Alpha/beta fold hydrolase</fullName>
    </submittedName>
</protein>
<dbReference type="KEGG" id="acab:QRX50_21380"/>
<dbReference type="Pfam" id="PF12697">
    <property type="entry name" value="Abhydrolase_6"/>
    <property type="match status" value="1"/>
</dbReference>
<dbReference type="PANTHER" id="PTHR43798:SF29">
    <property type="entry name" value="AB HYDROLASE-1 DOMAIN-CONTAINING PROTEIN"/>
    <property type="match status" value="1"/>
</dbReference>
<dbReference type="SUPFAM" id="SSF53474">
    <property type="entry name" value="alpha/beta-Hydrolases"/>
    <property type="match status" value="1"/>
</dbReference>
<dbReference type="InterPro" id="IPR050266">
    <property type="entry name" value="AB_hydrolase_sf"/>
</dbReference>
<dbReference type="InterPro" id="IPR000073">
    <property type="entry name" value="AB_hydrolase_1"/>
</dbReference>
<dbReference type="InterPro" id="IPR029058">
    <property type="entry name" value="AB_hydrolase_fold"/>
</dbReference>
<evidence type="ECO:0000259" key="1">
    <source>
        <dbReference type="Pfam" id="PF12697"/>
    </source>
</evidence>
<organism evidence="2 3">
    <name type="scientific">Amycolatopsis carbonis</name>
    <dbReference type="NCBI Taxonomy" id="715471"/>
    <lineage>
        <taxon>Bacteria</taxon>
        <taxon>Bacillati</taxon>
        <taxon>Actinomycetota</taxon>
        <taxon>Actinomycetes</taxon>
        <taxon>Pseudonocardiales</taxon>
        <taxon>Pseudonocardiaceae</taxon>
        <taxon>Amycolatopsis</taxon>
    </lineage>
</organism>
<dbReference type="PANTHER" id="PTHR43798">
    <property type="entry name" value="MONOACYLGLYCEROL LIPASE"/>
    <property type="match status" value="1"/>
</dbReference>
<evidence type="ECO:0000313" key="3">
    <source>
        <dbReference type="Proteomes" id="UP001236014"/>
    </source>
</evidence>
<dbReference type="Proteomes" id="UP001236014">
    <property type="component" value="Chromosome"/>
</dbReference>
<keyword evidence="2" id="KW-0378">Hydrolase</keyword>
<dbReference type="EMBL" id="CP127294">
    <property type="protein sequence ID" value="WIX83129.1"/>
    <property type="molecule type" value="Genomic_DNA"/>
</dbReference>
<dbReference type="PRINTS" id="PR00111">
    <property type="entry name" value="ABHYDROLASE"/>
</dbReference>
<dbReference type="RefSeq" id="WP_285973688.1">
    <property type="nucleotide sequence ID" value="NZ_CP127294.1"/>
</dbReference>
<dbReference type="Gene3D" id="3.40.50.1820">
    <property type="entry name" value="alpha/beta hydrolase"/>
    <property type="match status" value="1"/>
</dbReference>
<feature type="domain" description="AB hydrolase-1" evidence="1">
    <location>
        <begin position="24"/>
        <end position="256"/>
    </location>
</feature>
<dbReference type="PRINTS" id="PR00412">
    <property type="entry name" value="EPOXHYDRLASE"/>
</dbReference>
<keyword evidence="3" id="KW-1185">Reference proteome</keyword>
<dbReference type="GO" id="GO:0016787">
    <property type="term" value="F:hydrolase activity"/>
    <property type="evidence" value="ECO:0007669"/>
    <property type="project" value="UniProtKB-KW"/>
</dbReference>
<reference evidence="2 3" key="1">
    <citation type="submission" date="2023-06" db="EMBL/GenBank/DDBJ databases">
        <authorList>
            <person name="Oyuntsetseg B."/>
            <person name="Kim S.B."/>
        </authorList>
    </citation>
    <scope>NUCLEOTIDE SEQUENCE [LARGE SCALE GENOMIC DNA]</scope>
    <source>
        <strain evidence="2 3">2-15</strain>
    </source>
</reference>
<name>A0A9Y2INE8_9PSEU</name>
<proteinExistence type="predicted"/>
<dbReference type="AlphaFoldDB" id="A0A9Y2INE8"/>
<gene>
    <name evidence="2" type="ORF">QRX50_21380</name>
</gene>
<accession>A0A9Y2INE8</accession>
<evidence type="ECO:0000313" key="2">
    <source>
        <dbReference type="EMBL" id="WIX83129.1"/>
    </source>
</evidence>
<sequence>MPTLETHHGAVLTYDDRGTSEPALLLVHGHPFNRSMWHPQTEHFAERGFRVVVPDLRGYGESTGPAVTSLKDFAHDLIALADHLGLATFVLGGLSMGGQIAMQTIADHPQRVQALLLADTFPTAETPEGRRNRRAAAGRVEKEGMRDYATELLPKMVSPRTRAKNAEVTEHVFTMMRTSAPAGAAAALRARALRPDYRVTLEQVEVPTLVTVGSEDEFTPVADAQLMHRLVAGSALAVLEGAGHLPNLESAAEFNDVFGRFLNPLRPRPDPQAEER</sequence>